<accession>A0A397V871</accession>
<proteinExistence type="predicted"/>
<protein>
    <recommendedName>
        <fullName evidence="1">Serine-threonine/tyrosine-protein kinase catalytic domain-containing protein</fullName>
    </recommendedName>
</protein>
<evidence type="ECO:0000259" key="1">
    <source>
        <dbReference type="Pfam" id="PF07714"/>
    </source>
</evidence>
<evidence type="ECO:0000313" key="3">
    <source>
        <dbReference type="Proteomes" id="UP000266673"/>
    </source>
</evidence>
<dbReference type="Pfam" id="PF07714">
    <property type="entry name" value="PK_Tyr_Ser-Thr"/>
    <property type="match status" value="1"/>
</dbReference>
<dbReference type="AlphaFoldDB" id="A0A397V871"/>
<dbReference type="InterPro" id="IPR011009">
    <property type="entry name" value="Kinase-like_dom_sf"/>
</dbReference>
<dbReference type="GO" id="GO:0004672">
    <property type="term" value="F:protein kinase activity"/>
    <property type="evidence" value="ECO:0007669"/>
    <property type="project" value="InterPro"/>
</dbReference>
<dbReference type="OrthoDB" id="2443445at2759"/>
<gene>
    <name evidence="2" type="ORF">C2G38_2184064</name>
</gene>
<feature type="domain" description="Serine-threonine/tyrosine-protein kinase catalytic" evidence="1">
    <location>
        <begin position="175"/>
        <end position="231"/>
    </location>
</feature>
<comment type="caution">
    <text evidence="2">The sequence shown here is derived from an EMBL/GenBank/DDBJ whole genome shotgun (WGS) entry which is preliminary data.</text>
</comment>
<dbReference type="Gene3D" id="1.10.510.10">
    <property type="entry name" value="Transferase(Phosphotransferase) domain 1"/>
    <property type="match status" value="1"/>
</dbReference>
<dbReference type="InterPro" id="IPR001245">
    <property type="entry name" value="Ser-Thr/Tyr_kinase_cat_dom"/>
</dbReference>
<reference evidence="2 3" key="1">
    <citation type="submission" date="2018-06" db="EMBL/GenBank/DDBJ databases">
        <title>Comparative genomics reveals the genomic features of Rhizophagus irregularis, R. cerebriforme, R. diaphanum and Gigaspora rosea, and their symbiotic lifestyle signature.</title>
        <authorList>
            <person name="Morin E."/>
            <person name="San Clemente H."/>
            <person name="Chen E.C.H."/>
            <person name="De La Providencia I."/>
            <person name="Hainaut M."/>
            <person name="Kuo A."/>
            <person name="Kohler A."/>
            <person name="Murat C."/>
            <person name="Tang N."/>
            <person name="Roy S."/>
            <person name="Loubradou J."/>
            <person name="Henrissat B."/>
            <person name="Grigoriev I.V."/>
            <person name="Corradi N."/>
            <person name="Roux C."/>
            <person name="Martin F.M."/>
        </authorList>
    </citation>
    <scope>NUCLEOTIDE SEQUENCE [LARGE SCALE GENOMIC DNA]</scope>
    <source>
        <strain evidence="2 3">DAOM 194757</strain>
    </source>
</reference>
<name>A0A397V871_9GLOM</name>
<dbReference type="Proteomes" id="UP000266673">
    <property type="component" value="Unassembled WGS sequence"/>
</dbReference>
<organism evidence="2 3">
    <name type="scientific">Gigaspora rosea</name>
    <dbReference type="NCBI Taxonomy" id="44941"/>
    <lineage>
        <taxon>Eukaryota</taxon>
        <taxon>Fungi</taxon>
        <taxon>Fungi incertae sedis</taxon>
        <taxon>Mucoromycota</taxon>
        <taxon>Glomeromycotina</taxon>
        <taxon>Glomeromycetes</taxon>
        <taxon>Diversisporales</taxon>
        <taxon>Gigasporaceae</taxon>
        <taxon>Gigaspora</taxon>
    </lineage>
</organism>
<dbReference type="EMBL" id="QKWP01000527">
    <property type="protein sequence ID" value="RIB18635.1"/>
    <property type="molecule type" value="Genomic_DNA"/>
</dbReference>
<evidence type="ECO:0000313" key="2">
    <source>
        <dbReference type="EMBL" id="RIB18635.1"/>
    </source>
</evidence>
<sequence>MFKISSSAARIYLKLKPSPPKEASENIQTPELATKDNRFSGRTKQLGLRVKPEFAAEEVGHNYPYCDMLGTADPLAYLDALCGDLEISYKFAQELSGKEYNGEMLDIILVSFVWEIEAGKQEAIISGFCDRDLKIHIMRSCSNPRLSISHLPEILKKENKTLFKEKFQAWEGDSHGNYMMVLQYADKGDLREYSINNPNLNWDDKSRIAGEIALGLAFLHNNQIIHRNLSSSSSSNIDGMPSFIDPQCFKNPTYNRMQIAIKIYNGEREKPVEGTPSKYVDLYKWCDGLLDQAILNQTINLYNYNQFSNIKMCYEEQFSLVYIASWYELPVALEQLKVDNKYLDENIIEEV</sequence>
<keyword evidence="3" id="KW-1185">Reference proteome</keyword>
<dbReference type="SUPFAM" id="SSF56112">
    <property type="entry name" value="Protein kinase-like (PK-like)"/>
    <property type="match status" value="1"/>
</dbReference>